<feature type="region of interest" description="Disordered" evidence="1">
    <location>
        <begin position="53"/>
        <end position="74"/>
    </location>
</feature>
<reference evidence="4" key="1">
    <citation type="journal article" date="2019" name="Int. J. Syst. Evol. Microbiol.">
        <title>The Global Catalogue of Microorganisms (GCM) 10K type strain sequencing project: providing services to taxonomists for standard genome sequencing and annotation.</title>
        <authorList>
            <consortium name="The Broad Institute Genomics Platform"/>
            <consortium name="The Broad Institute Genome Sequencing Center for Infectious Disease"/>
            <person name="Wu L."/>
            <person name="Ma J."/>
        </authorList>
    </citation>
    <scope>NUCLEOTIDE SEQUENCE [LARGE SCALE GENOMIC DNA]</scope>
    <source>
        <strain evidence="4">JCM 18541</strain>
    </source>
</reference>
<sequence>MVKKMVRGAVVTTFLLSALTIFSALSSLAAYLGGGAHPLLGYGGALSTVTIGEVGDSNSPSPEASDSSVPQETHQGFTQNINRFSQGHRVSILYVPASQLDTATVLDEAHNFTLGEGQSYQALEEPASQTALVLGQVPSASYEVLLPHSSVDISALNEPYRIDQEPGITALATPAVQPFGTGTYYLTTDNHIAIAVLEELAQNEGYTFSLVDTRSQPTLAHYVSSPYGLVNLLPVLTLALCATALILIYLLGRTSSMATALSLGASRYQAQQVELRRLIPGLVSASLLGACLALVYSFLAPQYSSLFIPVLTVVLNILWWVALIWLLLHRAGRRLKREIPC</sequence>
<evidence type="ECO:0008006" key="5">
    <source>
        <dbReference type="Google" id="ProtNLM"/>
    </source>
</evidence>
<gene>
    <name evidence="3" type="ORF">GCM10023352_00680</name>
</gene>
<proteinExistence type="predicted"/>
<evidence type="ECO:0000256" key="1">
    <source>
        <dbReference type="SAM" id="MobiDB-lite"/>
    </source>
</evidence>
<feature type="transmembrane region" description="Helical" evidence="2">
    <location>
        <begin position="306"/>
        <end position="328"/>
    </location>
</feature>
<evidence type="ECO:0000313" key="3">
    <source>
        <dbReference type="EMBL" id="GAA4787029.1"/>
    </source>
</evidence>
<evidence type="ECO:0000313" key="4">
    <source>
        <dbReference type="Proteomes" id="UP001500187"/>
    </source>
</evidence>
<dbReference type="Proteomes" id="UP001500187">
    <property type="component" value="Unassembled WGS sequence"/>
</dbReference>
<organism evidence="3 4">
    <name type="scientific">Rothia endophytica</name>
    <dbReference type="NCBI Taxonomy" id="1324766"/>
    <lineage>
        <taxon>Bacteria</taxon>
        <taxon>Bacillati</taxon>
        <taxon>Actinomycetota</taxon>
        <taxon>Actinomycetes</taxon>
        <taxon>Micrococcales</taxon>
        <taxon>Micrococcaceae</taxon>
        <taxon>Rothia</taxon>
    </lineage>
</organism>
<evidence type="ECO:0000256" key="2">
    <source>
        <dbReference type="SAM" id="Phobius"/>
    </source>
</evidence>
<accession>A0ABP9AVY2</accession>
<feature type="transmembrane region" description="Helical" evidence="2">
    <location>
        <begin position="232"/>
        <end position="252"/>
    </location>
</feature>
<keyword evidence="2" id="KW-0812">Transmembrane</keyword>
<keyword evidence="2" id="KW-1133">Transmembrane helix</keyword>
<protein>
    <recommendedName>
        <fullName evidence="5">ABC transporter permease</fullName>
    </recommendedName>
</protein>
<feature type="transmembrane region" description="Helical" evidence="2">
    <location>
        <begin position="278"/>
        <end position="300"/>
    </location>
</feature>
<name>A0ABP9AVY2_9MICC</name>
<keyword evidence="2" id="KW-0472">Membrane</keyword>
<dbReference type="EMBL" id="BAABKP010000001">
    <property type="protein sequence ID" value="GAA4787029.1"/>
    <property type="molecule type" value="Genomic_DNA"/>
</dbReference>
<dbReference type="RefSeq" id="WP_345443249.1">
    <property type="nucleotide sequence ID" value="NZ_BAABKP010000001.1"/>
</dbReference>
<comment type="caution">
    <text evidence="3">The sequence shown here is derived from an EMBL/GenBank/DDBJ whole genome shotgun (WGS) entry which is preliminary data.</text>
</comment>
<feature type="compositionally biased region" description="Low complexity" evidence="1">
    <location>
        <begin position="57"/>
        <end position="70"/>
    </location>
</feature>
<keyword evidence="4" id="KW-1185">Reference proteome</keyword>